<dbReference type="EMBL" id="CADCVG010000102">
    <property type="protein sequence ID" value="CAA9461280.1"/>
    <property type="molecule type" value="Genomic_DNA"/>
</dbReference>
<gene>
    <name evidence="2" type="ORF">AVDCRST_MAG14-2494</name>
</gene>
<evidence type="ECO:0000313" key="2">
    <source>
        <dbReference type="EMBL" id="CAA9461280.1"/>
    </source>
</evidence>
<dbReference type="AlphaFoldDB" id="A0A6J4R9G4"/>
<feature type="compositionally biased region" description="Basic and acidic residues" evidence="1">
    <location>
        <begin position="1"/>
        <end position="12"/>
    </location>
</feature>
<sequence>MTRDEDQRKVSDEPGEDLASISEEERAISSPREEFARILMSGEGQSGEEL</sequence>
<protein>
    <submittedName>
        <fullName evidence="2">Uncharacterized protein</fullName>
    </submittedName>
</protein>
<evidence type="ECO:0000256" key="1">
    <source>
        <dbReference type="SAM" id="MobiDB-lite"/>
    </source>
</evidence>
<reference evidence="2" key="1">
    <citation type="submission" date="2020-02" db="EMBL/GenBank/DDBJ databases">
        <authorList>
            <person name="Meier V. D."/>
        </authorList>
    </citation>
    <scope>NUCLEOTIDE SEQUENCE</scope>
    <source>
        <strain evidence="2">AVDCRST_MAG14</strain>
    </source>
</reference>
<organism evidence="2">
    <name type="scientific">uncultured Rubrobacteraceae bacterium</name>
    <dbReference type="NCBI Taxonomy" id="349277"/>
    <lineage>
        <taxon>Bacteria</taxon>
        <taxon>Bacillati</taxon>
        <taxon>Actinomycetota</taxon>
        <taxon>Rubrobacteria</taxon>
        <taxon>Rubrobacterales</taxon>
        <taxon>Rubrobacteraceae</taxon>
        <taxon>environmental samples</taxon>
    </lineage>
</organism>
<accession>A0A6J4R9G4</accession>
<feature type="region of interest" description="Disordered" evidence="1">
    <location>
        <begin position="1"/>
        <end position="32"/>
    </location>
</feature>
<proteinExistence type="predicted"/>
<feature type="compositionally biased region" description="Basic and acidic residues" evidence="1">
    <location>
        <begin position="23"/>
        <end position="32"/>
    </location>
</feature>
<name>A0A6J4R9G4_9ACTN</name>